<name>A0A2P2PWG0_RHIMU</name>
<evidence type="ECO:0000256" key="1">
    <source>
        <dbReference type="SAM" id="Phobius"/>
    </source>
</evidence>
<organism evidence="2">
    <name type="scientific">Rhizophora mucronata</name>
    <name type="common">Asiatic mangrove</name>
    <dbReference type="NCBI Taxonomy" id="61149"/>
    <lineage>
        <taxon>Eukaryota</taxon>
        <taxon>Viridiplantae</taxon>
        <taxon>Streptophyta</taxon>
        <taxon>Embryophyta</taxon>
        <taxon>Tracheophyta</taxon>
        <taxon>Spermatophyta</taxon>
        <taxon>Magnoliopsida</taxon>
        <taxon>eudicotyledons</taxon>
        <taxon>Gunneridae</taxon>
        <taxon>Pentapetalae</taxon>
        <taxon>rosids</taxon>
        <taxon>fabids</taxon>
        <taxon>Malpighiales</taxon>
        <taxon>Rhizophoraceae</taxon>
        <taxon>Rhizophora</taxon>
    </lineage>
</organism>
<accession>A0A2P2PWG0</accession>
<protein>
    <submittedName>
        <fullName evidence="2">Uncharacterized protein</fullName>
    </submittedName>
</protein>
<sequence length="27" mass="3082">MHLKNGAQGILNMFLLSSYLFTILLNE</sequence>
<keyword evidence="1" id="KW-0472">Membrane</keyword>
<evidence type="ECO:0000313" key="2">
    <source>
        <dbReference type="EMBL" id="MBX59086.1"/>
    </source>
</evidence>
<keyword evidence="1" id="KW-0812">Transmembrane</keyword>
<proteinExistence type="predicted"/>
<feature type="transmembrane region" description="Helical" evidence="1">
    <location>
        <begin position="6"/>
        <end position="25"/>
    </location>
</feature>
<dbReference type="AlphaFoldDB" id="A0A2P2PWG0"/>
<keyword evidence="1" id="KW-1133">Transmembrane helix</keyword>
<reference evidence="2" key="1">
    <citation type="submission" date="2018-02" db="EMBL/GenBank/DDBJ databases">
        <title>Rhizophora mucronata_Transcriptome.</title>
        <authorList>
            <person name="Meera S.P."/>
            <person name="Sreeshan A."/>
            <person name="Augustine A."/>
        </authorList>
    </citation>
    <scope>NUCLEOTIDE SEQUENCE</scope>
    <source>
        <tissue evidence="2">Leaf</tissue>
    </source>
</reference>
<dbReference type="EMBL" id="GGEC01078602">
    <property type="protein sequence ID" value="MBX59086.1"/>
    <property type="molecule type" value="Transcribed_RNA"/>
</dbReference>